<feature type="region of interest" description="Disordered" evidence="1">
    <location>
        <begin position="124"/>
        <end position="144"/>
    </location>
</feature>
<dbReference type="Proteomes" id="UP000693738">
    <property type="component" value="Unassembled WGS sequence"/>
</dbReference>
<sequence>MGMPYSKQVHAAFDQVTPLVAAGFEVLKTTKNIAILLAVIQVLVAIVLTLTLFAILALIYSVNPDLEDERRALVTPCMQWLASWLIEYGNALAWGLKVLIVLTTGGLGAFIWWNSTPTFPVAEERAGQDEGERDDGLENADKFE</sequence>
<name>A0A8J2J1U3_FUSEQ</name>
<proteinExistence type="predicted"/>
<gene>
    <name evidence="3" type="ORF">FEQUK3_LOCUS10898</name>
</gene>
<organism evidence="3 4">
    <name type="scientific">Fusarium equiseti</name>
    <name type="common">Fusarium scirpi</name>
    <dbReference type="NCBI Taxonomy" id="61235"/>
    <lineage>
        <taxon>Eukaryota</taxon>
        <taxon>Fungi</taxon>
        <taxon>Dikarya</taxon>
        <taxon>Ascomycota</taxon>
        <taxon>Pezizomycotina</taxon>
        <taxon>Sordariomycetes</taxon>
        <taxon>Hypocreomycetidae</taxon>
        <taxon>Hypocreales</taxon>
        <taxon>Nectriaceae</taxon>
        <taxon>Fusarium</taxon>
        <taxon>Fusarium incarnatum-equiseti species complex</taxon>
    </lineage>
</organism>
<evidence type="ECO:0000256" key="1">
    <source>
        <dbReference type="SAM" id="MobiDB-lite"/>
    </source>
</evidence>
<dbReference type="AlphaFoldDB" id="A0A8J2J1U3"/>
<accession>A0A8J2J1U3</accession>
<evidence type="ECO:0000313" key="3">
    <source>
        <dbReference type="EMBL" id="CAG7565195.1"/>
    </source>
</evidence>
<evidence type="ECO:0000256" key="2">
    <source>
        <dbReference type="SAM" id="Phobius"/>
    </source>
</evidence>
<keyword evidence="2" id="KW-0472">Membrane</keyword>
<keyword evidence="2" id="KW-1133">Transmembrane helix</keyword>
<protein>
    <submittedName>
        <fullName evidence="3">Uncharacterized protein</fullName>
    </submittedName>
</protein>
<reference evidence="3" key="1">
    <citation type="submission" date="2021-05" db="EMBL/GenBank/DDBJ databases">
        <authorList>
            <person name="Khan N."/>
        </authorList>
    </citation>
    <scope>NUCLEOTIDE SEQUENCE</scope>
</reference>
<feature type="transmembrane region" description="Helical" evidence="2">
    <location>
        <begin position="33"/>
        <end position="60"/>
    </location>
</feature>
<evidence type="ECO:0000313" key="4">
    <source>
        <dbReference type="Proteomes" id="UP000693738"/>
    </source>
</evidence>
<comment type="caution">
    <text evidence="3">The sequence shown here is derived from an EMBL/GenBank/DDBJ whole genome shotgun (WGS) entry which is preliminary data.</text>
</comment>
<feature type="transmembrane region" description="Helical" evidence="2">
    <location>
        <begin position="91"/>
        <end position="113"/>
    </location>
</feature>
<keyword evidence="2" id="KW-0812">Transmembrane</keyword>
<dbReference type="EMBL" id="CAJSTJ010000176">
    <property type="protein sequence ID" value="CAG7565195.1"/>
    <property type="molecule type" value="Genomic_DNA"/>
</dbReference>